<dbReference type="AlphaFoldDB" id="A0AAN9LCJ0"/>
<evidence type="ECO:0000313" key="1">
    <source>
        <dbReference type="EMBL" id="KAK7330803.1"/>
    </source>
</evidence>
<keyword evidence="2" id="KW-1185">Reference proteome</keyword>
<dbReference type="Proteomes" id="UP001367508">
    <property type="component" value="Unassembled WGS sequence"/>
</dbReference>
<evidence type="ECO:0000313" key="2">
    <source>
        <dbReference type="Proteomes" id="UP001367508"/>
    </source>
</evidence>
<dbReference type="EMBL" id="JAYMYQ010000005">
    <property type="protein sequence ID" value="KAK7330803.1"/>
    <property type="molecule type" value="Genomic_DNA"/>
</dbReference>
<proteinExistence type="predicted"/>
<gene>
    <name evidence="1" type="ORF">VNO77_25003</name>
</gene>
<protein>
    <submittedName>
        <fullName evidence="1">Uncharacterized protein</fullName>
    </submittedName>
</protein>
<comment type="caution">
    <text evidence="1">The sequence shown here is derived from an EMBL/GenBank/DDBJ whole genome shotgun (WGS) entry which is preliminary data.</text>
</comment>
<sequence length="81" mass="9579">MIERGGEEWEDPSNLRKWGKVDRIKLNMKRVKGKQQLVIYSKVFTVQVMVLESKAELEEHMQMVHMHRIKQATSINSCKTH</sequence>
<organism evidence="1 2">
    <name type="scientific">Canavalia gladiata</name>
    <name type="common">Sword bean</name>
    <name type="synonym">Dolichos gladiatus</name>
    <dbReference type="NCBI Taxonomy" id="3824"/>
    <lineage>
        <taxon>Eukaryota</taxon>
        <taxon>Viridiplantae</taxon>
        <taxon>Streptophyta</taxon>
        <taxon>Embryophyta</taxon>
        <taxon>Tracheophyta</taxon>
        <taxon>Spermatophyta</taxon>
        <taxon>Magnoliopsida</taxon>
        <taxon>eudicotyledons</taxon>
        <taxon>Gunneridae</taxon>
        <taxon>Pentapetalae</taxon>
        <taxon>rosids</taxon>
        <taxon>fabids</taxon>
        <taxon>Fabales</taxon>
        <taxon>Fabaceae</taxon>
        <taxon>Papilionoideae</taxon>
        <taxon>50 kb inversion clade</taxon>
        <taxon>NPAAA clade</taxon>
        <taxon>indigoferoid/millettioid clade</taxon>
        <taxon>Phaseoleae</taxon>
        <taxon>Canavalia</taxon>
    </lineage>
</organism>
<accession>A0AAN9LCJ0</accession>
<reference evidence="1 2" key="1">
    <citation type="submission" date="2024-01" db="EMBL/GenBank/DDBJ databases">
        <title>The genomes of 5 underutilized Papilionoideae crops provide insights into root nodulation and disease resistanc.</title>
        <authorList>
            <person name="Jiang F."/>
        </authorList>
    </citation>
    <scope>NUCLEOTIDE SEQUENCE [LARGE SCALE GENOMIC DNA]</scope>
    <source>
        <strain evidence="1">LVBAO_FW01</strain>
        <tissue evidence="1">Leaves</tissue>
    </source>
</reference>
<name>A0AAN9LCJ0_CANGL</name>